<evidence type="ECO:0000313" key="1">
    <source>
        <dbReference type="EMBL" id="BBI63261.1"/>
    </source>
</evidence>
<dbReference type="AlphaFoldDB" id="A0A455UF27"/>
<accession>A0A455UF27</accession>
<dbReference type="Proteomes" id="UP000320231">
    <property type="component" value="Chromosome"/>
</dbReference>
<protein>
    <submittedName>
        <fullName evidence="1">Uncharacterized protein</fullName>
    </submittedName>
</protein>
<proteinExistence type="predicted"/>
<organism evidence="1 2">
    <name type="scientific">Vreelandella sulfidaeris</name>
    <dbReference type="NCBI Taxonomy" id="115553"/>
    <lineage>
        <taxon>Bacteria</taxon>
        <taxon>Pseudomonadati</taxon>
        <taxon>Pseudomonadota</taxon>
        <taxon>Gammaproteobacteria</taxon>
        <taxon>Oceanospirillales</taxon>
        <taxon>Halomonadaceae</taxon>
        <taxon>Vreelandella</taxon>
    </lineage>
</organism>
<dbReference type="KEGG" id="hsr:HSBAA_45670"/>
<name>A0A455UF27_9GAMM</name>
<sequence length="61" mass="6653">MELIVQQLREHLARPNADQLAHHSDVLLGTALVEAALGDTALPNDGLIRSHCLTLNPRLYG</sequence>
<dbReference type="EMBL" id="AP019514">
    <property type="protein sequence ID" value="BBI63261.1"/>
    <property type="molecule type" value="Genomic_DNA"/>
</dbReference>
<reference evidence="1 2" key="1">
    <citation type="journal article" date="2019" name="Microbiol. Resour. Announc.">
        <title>Complete Genome Sequence of Halomonas sulfidaeris Strain Esulfide1 Isolated from a Metal Sulfide Rock at a Depth of 2,200 Meters, Obtained Using Nanopore Sequencing.</title>
        <authorList>
            <person name="Saito M."/>
            <person name="Nishigata A."/>
            <person name="Galipon J."/>
            <person name="Arakawa K."/>
        </authorList>
    </citation>
    <scope>NUCLEOTIDE SEQUENCE [LARGE SCALE GENOMIC DNA]</scope>
    <source>
        <strain evidence="1 2">ATCC BAA-803</strain>
    </source>
</reference>
<evidence type="ECO:0000313" key="2">
    <source>
        <dbReference type="Proteomes" id="UP000320231"/>
    </source>
</evidence>
<gene>
    <name evidence="1" type="ORF">HSBAA_45670</name>
</gene>